<dbReference type="EMBL" id="FJ456952">
    <property type="protein sequence ID" value="ACJ69576.1"/>
    <property type="molecule type" value="Genomic_DNA"/>
</dbReference>
<keyword evidence="2" id="KW-0496">Mitochondrion</keyword>
<evidence type="ECO:0000256" key="1">
    <source>
        <dbReference type="SAM" id="Phobius"/>
    </source>
</evidence>
<dbReference type="CTD" id="4509"/>
<dbReference type="AlphaFoldDB" id="C5HIY1"/>
<organism evidence="2">
    <name type="scientific">Valentia hoffmanni</name>
    <dbReference type="NCBI Taxonomy" id="575843"/>
    <lineage>
        <taxon>Eukaryota</taxon>
        <taxon>Metazoa</taxon>
        <taxon>Ecdysozoa</taxon>
        <taxon>Arthropoda</taxon>
        <taxon>Hexapoda</taxon>
        <taxon>Insecta</taxon>
        <taxon>Pterygota</taxon>
        <taxon>Neoptera</taxon>
        <taxon>Paraneoptera</taxon>
        <taxon>Hemiptera</taxon>
        <taxon>Heteroptera</taxon>
        <taxon>Panheteroptera</taxon>
        <taxon>Cimicomorpha</taxon>
        <taxon>Reduviidae</taxon>
        <taxon>Salyavatinae</taxon>
        <taxon>Valentia</taxon>
    </lineage>
</organism>
<dbReference type="GeneID" id="7996469"/>
<feature type="transmembrane region" description="Helical" evidence="1">
    <location>
        <begin position="6"/>
        <end position="26"/>
    </location>
</feature>
<keyword evidence="1" id="KW-1133">Transmembrane helix</keyword>
<geneLocation type="mitochondrion" evidence="2"/>
<name>C5HIY1_9HEMI</name>
<sequence>MPQMSPMWWTTLFMLFIMLLMLMWVMMYSQINISPSPSEELKQIKLNNLNWMW</sequence>
<keyword evidence="1" id="KW-0812">Transmembrane</keyword>
<proteinExistence type="predicted"/>
<dbReference type="RefSeq" id="YP_002970764.1">
    <property type="nucleotide sequence ID" value="NC_012823.1"/>
</dbReference>
<accession>C5HIY1</accession>
<reference evidence="2" key="1">
    <citation type="journal article" date="2009" name="BMC Evol. Biol.">
        <title>Phylogenetic analysis of the true water bugs (Insecta: Hemiptera: Heteroptera: Nepomorpha): evidence from mitochondrial genomes.</title>
        <authorList>
            <person name="Hua J."/>
            <person name="Li M."/>
            <person name="Dong P."/>
            <person name="Cui Y."/>
            <person name="Xie Q."/>
            <person name="Bu W."/>
        </authorList>
    </citation>
    <scope>NUCLEOTIDE SEQUENCE</scope>
</reference>
<protein>
    <submittedName>
        <fullName evidence="2">ATP synthase F0 subunit 8</fullName>
    </submittedName>
</protein>
<keyword evidence="1" id="KW-0472">Membrane</keyword>
<evidence type="ECO:0000313" key="2">
    <source>
        <dbReference type="EMBL" id="ACJ69576.1"/>
    </source>
</evidence>
<gene>
    <name evidence="2" type="primary">ATP8</name>
</gene>